<evidence type="ECO:0000313" key="2">
    <source>
        <dbReference type="Proteomes" id="UP000828941"/>
    </source>
</evidence>
<dbReference type="Proteomes" id="UP000828941">
    <property type="component" value="Chromosome 10"/>
</dbReference>
<comment type="caution">
    <text evidence="1">The sequence shown here is derived from an EMBL/GenBank/DDBJ whole genome shotgun (WGS) entry which is preliminary data.</text>
</comment>
<name>A0ACB9M279_BAUVA</name>
<protein>
    <submittedName>
        <fullName evidence="1">Uncharacterized protein</fullName>
    </submittedName>
</protein>
<gene>
    <name evidence="1" type="ORF">L6164_025857</name>
</gene>
<accession>A0ACB9M279</accession>
<dbReference type="EMBL" id="CM039435">
    <property type="protein sequence ID" value="KAI4318048.1"/>
    <property type="molecule type" value="Genomic_DNA"/>
</dbReference>
<organism evidence="1 2">
    <name type="scientific">Bauhinia variegata</name>
    <name type="common">Purple orchid tree</name>
    <name type="synonym">Phanera variegata</name>
    <dbReference type="NCBI Taxonomy" id="167791"/>
    <lineage>
        <taxon>Eukaryota</taxon>
        <taxon>Viridiplantae</taxon>
        <taxon>Streptophyta</taxon>
        <taxon>Embryophyta</taxon>
        <taxon>Tracheophyta</taxon>
        <taxon>Spermatophyta</taxon>
        <taxon>Magnoliopsida</taxon>
        <taxon>eudicotyledons</taxon>
        <taxon>Gunneridae</taxon>
        <taxon>Pentapetalae</taxon>
        <taxon>rosids</taxon>
        <taxon>fabids</taxon>
        <taxon>Fabales</taxon>
        <taxon>Fabaceae</taxon>
        <taxon>Cercidoideae</taxon>
        <taxon>Cercideae</taxon>
        <taxon>Bauhiniinae</taxon>
        <taxon>Bauhinia</taxon>
    </lineage>
</organism>
<reference evidence="1 2" key="1">
    <citation type="journal article" date="2022" name="DNA Res.">
        <title>Chromosomal-level genome assembly of the orchid tree Bauhinia variegata (Leguminosae; Cercidoideae) supports the allotetraploid origin hypothesis of Bauhinia.</title>
        <authorList>
            <person name="Zhong Y."/>
            <person name="Chen Y."/>
            <person name="Zheng D."/>
            <person name="Pang J."/>
            <person name="Liu Y."/>
            <person name="Luo S."/>
            <person name="Meng S."/>
            <person name="Qian L."/>
            <person name="Wei D."/>
            <person name="Dai S."/>
            <person name="Zhou R."/>
        </authorList>
    </citation>
    <scope>NUCLEOTIDE SEQUENCE [LARGE SCALE GENOMIC DNA]</scope>
    <source>
        <strain evidence="1">BV-YZ2020</strain>
    </source>
</reference>
<proteinExistence type="predicted"/>
<evidence type="ECO:0000313" key="1">
    <source>
        <dbReference type="EMBL" id="KAI4318048.1"/>
    </source>
</evidence>
<keyword evidence="2" id="KW-1185">Reference proteome</keyword>
<sequence>MANNYQNLIRHPYHVNGFPFLCRFCNHFISSNAALINHIEFHIQQQEVTLRSQNPVCQAAQQRGPIGNRFPNNVPVLRPMEAPSQSVAMDLVRHAQPTRHLSSFVGRPLILQNLREMRESPKVHTKPLIQLLDHPIKKIEFIDLVEGDDPELDLKL</sequence>